<dbReference type="GO" id="GO:0016787">
    <property type="term" value="F:hydrolase activity"/>
    <property type="evidence" value="ECO:0007669"/>
    <property type="project" value="InterPro"/>
</dbReference>
<proteinExistence type="predicted"/>
<dbReference type="GeneID" id="26517092"/>
<sequence>MSERVVVLSDTQMPFDDRAALRTVIKFIGEYQPDKVIHIGDLMDFPSPSRWSKGSAEEFAQQIIPHCDEAKRRFLAPLRSVYDGPVMIHEGNHDERPRVYLAKYAPALVEFEDQFHFKTLLDFDGFGVDVAPEFNEIAPGWITTHGHRGGIKVTQRAGDSALNAAVRMNTSVVMGHTHRLGLKAHSYGYGGTVQKALWGMEVGNLMEMKQAGYLKGGTANWQQGFGLLTIEGHHVKPEVVPISHGRFSVDGEIWKV</sequence>
<dbReference type="InterPro" id="IPR004843">
    <property type="entry name" value="Calcineurin-like_PHP"/>
</dbReference>
<keyword evidence="3" id="KW-1185">Reference proteome</keyword>
<dbReference type="InterPro" id="IPR029052">
    <property type="entry name" value="Metallo-depent_PP-like"/>
</dbReference>
<dbReference type="Proteomes" id="UP000203948">
    <property type="component" value="Segment"/>
</dbReference>
<dbReference type="Pfam" id="PF00149">
    <property type="entry name" value="Metallophos"/>
    <property type="match status" value="1"/>
</dbReference>
<dbReference type="OrthoDB" id="5553at10239"/>
<dbReference type="KEGG" id="vg:26517092"/>
<organism evidence="2 3">
    <name type="scientific">Mycobacterium phage Phlei</name>
    <dbReference type="NCBI Taxonomy" id="1690684"/>
    <lineage>
        <taxon>Viruses</taxon>
        <taxon>Duplodnaviria</taxon>
        <taxon>Heunggongvirae</taxon>
        <taxon>Uroviricota</taxon>
        <taxon>Caudoviricetes</taxon>
        <taxon>Phleivirus</taxon>
        <taxon>Phleivirus Phlei</taxon>
    </lineage>
</organism>
<feature type="domain" description="Calcineurin-like phosphoesterase" evidence="1">
    <location>
        <begin position="4"/>
        <end position="179"/>
    </location>
</feature>
<evidence type="ECO:0000259" key="1">
    <source>
        <dbReference type="Pfam" id="PF00149"/>
    </source>
</evidence>
<dbReference type="Gene3D" id="3.60.21.10">
    <property type="match status" value="1"/>
</dbReference>
<evidence type="ECO:0000313" key="2">
    <source>
        <dbReference type="EMBL" id="ALA48158.1"/>
    </source>
</evidence>
<reference evidence="2 3" key="1">
    <citation type="journal article" date="2016" name="Arch. Virol.">
        <title>Genome sequence of a cluster A13 mycobacteriophage detected in Mycobacterium phlei over a half century ago.</title>
        <authorList>
            <person name="Marton S."/>
            <person name="Feher E."/>
            <person name="Horvath B."/>
            <person name="Haber K."/>
            <person name="Somogyi P."/>
            <person name="Minarovits J."/>
            <person name="Banyai K."/>
        </authorList>
    </citation>
    <scope>NUCLEOTIDE SEQUENCE [LARGE SCALE GENOMIC DNA]</scope>
</reference>
<evidence type="ECO:0000313" key="3">
    <source>
        <dbReference type="Proteomes" id="UP000203948"/>
    </source>
</evidence>
<name>A0A0N7E4I5_9CAUD</name>
<dbReference type="SUPFAM" id="SSF56300">
    <property type="entry name" value="Metallo-dependent phosphatases"/>
    <property type="match status" value="1"/>
</dbReference>
<accession>A0A0N7E4I5</accession>
<protein>
    <recommendedName>
        <fullName evidence="1">Calcineurin-like phosphoesterase domain-containing protein</fullName>
    </recommendedName>
</protein>
<dbReference type="EMBL" id="KT206225">
    <property type="protein sequence ID" value="ALA48158.1"/>
    <property type="molecule type" value="Genomic_DNA"/>
</dbReference>
<dbReference type="RefSeq" id="YP_009188039.1">
    <property type="nucleotide sequence ID" value="NC_028662.1"/>
</dbReference>